<feature type="transmembrane region" description="Helical" evidence="1">
    <location>
        <begin position="12"/>
        <end position="33"/>
    </location>
</feature>
<comment type="caution">
    <text evidence="2">The sequence shown here is derived from an EMBL/GenBank/DDBJ whole genome shotgun (WGS) entry which is preliminary data.</text>
</comment>
<feature type="transmembrane region" description="Helical" evidence="1">
    <location>
        <begin position="134"/>
        <end position="155"/>
    </location>
</feature>
<keyword evidence="1" id="KW-0812">Transmembrane</keyword>
<keyword evidence="1" id="KW-0472">Membrane</keyword>
<evidence type="ECO:0000313" key="3">
    <source>
        <dbReference type="Proteomes" id="UP001642409"/>
    </source>
</evidence>
<dbReference type="EMBL" id="CAXDID020000023">
    <property type="protein sequence ID" value="CAL5989010.1"/>
    <property type="molecule type" value="Genomic_DNA"/>
</dbReference>
<feature type="transmembrane region" description="Helical" evidence="1">
    <location>
        <begin position="284"/>
        <end position="304"/>
    </location>
</feature>
<feature type="transmembrane region" description="Helical" evidence="1">
    <location>
        <begin position="365"/>
        <end position="388"/>
    </location>
</feature>
<reference evidence="2 3" key="1">
    <citation type="submission" date="2024-07" db="EMBL/GenBank/DDBJ databases">
        <authorList>
            <person name="Akdeniz Z."/>
        </authorList>
    </citation>
    <scope>NUCLEOTIDE SEQUENCE [LARGE SCALE GENOMIC DNA]</scope>
</reference>
<proteinExistence type="predicted"/>
<keyword evidence="3" id="KW-1185">Reference proteome</keyword>
<name>A0ABP1H8T3_9EUKA</name>
<dbReference type="Proteomes" id="UP001642409">
    <property type="component" value="Unassembled WGS sequence"/>
</dbReference>
<evidence type="ECO:0000313" key="2">
    <source>
        <dbReference type="EMBL" id="CAL5989010.1"/>
    </source>
</evidence>
<keyword evidence="1" id="KW-1133">Transmembrane helix</keyword>
<organism evidence="2 3">
    <name type="scientific">Hexamita inflata</name>
    <dbReference type="NCBI Taxonomy" id="28002"/>
    <lineage>
        <taxon>Eukaryota</taxon>
        <taxon>Metamonada</taxon>
        <taxon>Diplomonadida</taxon>
        <taxon>Hexamitidae</taxon>
        <taxon>Hexamitinae</taxon>
        <taxon>Hexamita</taxon>
    </lineage>
</organism>
<protein>
    <submittedName>
        <fullName evidence="2">Uncharacterized protein</fullName>
    </submittedName>
</protein>
<evidence type="ECO:0000256" key="1">
    <source>
        <dbReference type="SAM" id="Phobius"/>
    </source>
</evidence>
<feature type="transmembrane region" description="Helical" evidence="1">
    <location>
        <begin position="93"/>
        <end position="113"/>
    </location>
</feature>
<feature type="transmembrane region" description="Helical" evidence="1">
    <location>
        <begin position="167"/>
        <end position="187"/>
    </location>
</feature>
<sequence length="424" mass="49911">MQQLQNLHIIRTGALYWIQLSFAIQNIVEIIMMPPQQSEEYLLKDKFGHFLFKQGRFFGNDFICSMQGIMWHQFIAERYSYFMDFWYSISMRIISHGIPLFIMSTISYALGYIKSDFFFKQITFNSQWFLNEQACYELLGLNSQMCVIALAIYYFCQKFQLKVFKVFLIAGIASFIIRSLIICYYYSRQILHDYDLRYMTDMNTLTQFYHFSFGFAFGDVFNKYKIEPKMLYNLQIQNKISFKITKEVASSLRFLLYSLLILCAFVDSLIQLDAESKQISTRSLLIVRLLSKPIYAILLWILIISQELQCDHTKEIKPKKQCKRGQFLVPGYTQQHFSVLAAQPFAALIRLSVGQTVIGPYHPKIFIMITIGVLVFQHFLGQICMVMFNWFMQDIYGAAADYFDSRKRKRISQLIKESIYNGAE</sequence>
<feature type="transmembrane region" description="Helical" evidence="1">
    <location>
        <begin position="254"/>
        <end position="272"/>
    </location>
</feature>
<gene>
    <name evidence="2" type="ORF">HINF_LOCUS10652</name>
</gene>
<accession>A0ABP1H8T3</accession>